<evidence type="ECO:0000313" key="1">
    <source>
        <dbReference type="EMBL" id="MFC3126139.1"/>
    </source>
</evidence>
<comment type="caution">
    <text evidence="1">The sequence shown here is derived from an EMBL/GenBank/DDBJ whole genome shotgun (WGS) entry which is preliminary data.</text>
</comment>
<dbReference type="EMBL" id="JBHRTN010000014">
    <property type="protein sequence ID" value="MFC3126139.1"/>
    <property type="molecule type" value="Genomic_DNA"/>
</dbReference>
<accession>A0ABV7G0C4</accession>
<reference evidence="2" key="1">
    <citation type="journal article" date="2019" name="Int. J. Syst. Evol. Microbiol.">
        <title>The Global Catalogue of Microorganisms (GCM) 10K type strain sequencing project: providing services to taxonomists for standard genome sequencing and annotation.</title>
        <authorList>
            <consortium name="The Broad Institute Genomics Platform"/>
            <consortium name="The Broad Institute Genome Sequencing Center for Infectious Disease"/>
            <person name="Wu L."/>
            <person name="Ma J."/>
        </authorList>
    </citation>
    <scope>NUCLEOTIDE SEQUENCE [LARGE SCALE GENOMIC DNA]</scope>
    <source>
        <strain evidence="2">KCTC 52094</strain>
    </source>
</reference>
<name>A0ABV7G0C4_9PROT</name>
<evidence type="ECO:0000313" key="2">
    <source>
        <dbReference type="Proteomes" id="UP001595593"/>
    </source>
</evidence>
<gene>
    <name evidence="1" type="ORF">ACFOD4_13810</name>
</gene>
<dbReference type="Proteomes" id="UP001595593">
    <property type="component" value="Unassembled WGS sequence"/>
</dbReference>
<organism evidence="1 2">
    <name type="scientific">Teichococcus globiformis</name>
    <dbReference type="NCBI Taxonomy" id="2307229"/>
    <lineage>
        <taxon>Bacteria</taxon>
        <taxon>Pseudomonadati</taxon>
        <taxon>Pseudomonadota</taxon>
        <taxon>Alphaproteobacteria</taxon>
        <taxon>Acetobacterales</taxon>
        <taxon>Roseomonadaceae</taxon>
        <taxon>Roseomonas</taxon>
    </lineage>
</organism>
<proteinExistence type="predicted"/>
<keyword evidence="2" id="KW-1185">Reference proteome</keyword>
<protein>
    <submittedName>
        <fullName evidence="1">Uncharacterized protein</fullName>
    </submittedName>
</protein>
<sequence length="304" mass="31927">MVFRLGPDGQGGWEAALCQGAAAFGRHAFPDRAAAEDWAARAALATRQCTIRIGSKRFLGTAAEAAQRWAIDQGTLPRAEGGTHLAPIRRLDALMRDAACAWPLTLLNAPELVALRRRRLLQLGSAELALAEQAALAVAIEQFREMHLPALDDAFDEPAPDGIWLLDSTACGLLRQQAEAMGGAWPRLVGLLLTSGGSASDLLQACCGQADRGTGRLYLAGGRQLSAPPEHLPVADNSPEAPLLPGLALGAELETGFATLARCLGQATLLPEALQMTALAALLAQGWHLDEMMRACAAVPSPPG</sequence>
<dbReference type="RefSeq" id="WP_379597289.1">
    <property type="nucleotide sequence ID" value="NZ_JBHRTN010000014.1"/>
</dbReference>